<dbReference type="EMBL" id="GL629769">
    <property type="protein sequence ID" value="EFX03007.1"/>
    <property type="molecule type" value="Genomic_DNA"/>
</dbReference>
<dbReference type="PANTHER" id="PTHR28079">
    <property type="entry name" value="RNA POLYMERASE I-SPECIFIC TRANSCRIPTION INITIATION FACTOR RRN5"/>
    <property type="match status" value="1"/>
</dbReference>
<feature type="region of interest" description="Disordered" evidence="1">
    <location>
        <begin position="1"/>
        <end position="124"/>
    </location>
</feature>
<feature type="region of interest" description="Disordered" evidence="1">
    <location>
        <begin position="492"/>
        <end position="538"/>
    </location>
</feature>
<name>F0XI47_GROCL</name>
<accession>F0XI47</accession>
<feature type="compositionally biased region" description="Acidic residues" evidence="1">
    <location>
        <begin position="499"/>
        <end position="534"/>
    </location>
</feature>
<dbReference type="GO" id="GO:0000500">
    <property type="term" value="C:RNA polymerase I upstream activating factor complex"/>
    <property type="evidence" value="ECO:0007669"/>
    <property type="project" value="InterPro"/>
</dbReference>
<feature type="compositionally biased region" description="Basic residues" evidence="1">
    <location>
        <begin position="434"/>
        <end position="454"/>
    </location>
</feature>
<dbReference type="GeneID" id="25975980"/>
<protein>
    <submittedName>
        <fullName evidence="2">DNA-binding protein</fullName>
    </submittedName>
</protein>
<dbReference type="RefSeq" id="XP_014172489.1">
    <property type="nucleotide sequence ID" value="XM_014317014.1"/>
</dbReference>
<evidence type="ECO:0000256" key="1">
    <source>
        <dbReference type="SAM" id="MobiDB-lite"/>
    </source>
</evidence>
<feature type="compositionally biased region" description="Acidic residues" evidence="1">
    <location>
        <begin position="13"/>
        <end position="37"/>
    </location>
</feature>
<dbReference type="SUPFAM" id="SSF46689">
    <property type="entry name" value="Homeodomain-like"/>
    <property type="match status" value="1"/>
</dbReference>
<dbReference type="OrthoDB" id="2240312at2759"/>
<dbReference type="InterPro" id="IPR039601">
    <property type="entry name" value="Rrn5"/>
</dbReference>
<dbReference type="InParanoid" id="F0XI47"/>
<dbReference type="STRING" id="655863.F0XI47"/>
<keyword evidence="3" id="KW-1185">Reference proteome</keyword>
<dbReference type="HOGENOM" id="CLU_012849_2_1_1"/>
<feature type="region of interest" description="Disordered" evidence="1">
    <location>
        <begin position="434"/>
        <end position="466"/>
    </location>
</feature>
<dbReference type="Proteomes" id="UP000007796">
    <property type="component" value="Unassembled WGS sequence"/>
</dbReference>
<organism evidence="3">
    <name type="scientific">Grosmannia clavigera (strain kw1407 / UAMH 11150)</name>
    <name type="common">Blue stain fungus</name>
    <name type="synonym">Graphiocladiella clavigera</name>
    <dbReference type="NCBI Taxonomy" id="655863"/>
    <lineage>
        <taxon>Eukaryota</taxon>
        <taxon>Fungi</taxon>
        <taxon>Dikarya</taxon>
        <taxon>Ascomycota</taxon>
        <taxon>Pezizomycotina</taxon>
        <taxon>Sordariomycetes</taxon>
        <taxon>Sordariomycetidae</taxon>
        <taxon>Ophiostomatales</taxon>
        <taxon>Ophiostomataceae</taxon>
        <taxon>Leptographium</taxon>
    </lineage>
</organism>
<dbReference type="InterPro" id="IPR001005">
    <property type="entry name" value="SANT/Myb"/>
</dbReference>
<dbReference type="PANTHER" id="PTHR28079:SF1">
    <property type="entry name" value="RNA POLYMERASE I-SPECIFIC TRANSCRIPTION INITIATION FACTOR RRN5"/>
    <property type="match status" value="1"/>
</dbReference>
<evidence type="ECO:0000313" key="3">
    <source>
        <dbReference type="Proteomes" id="UP000007796"/>
    </source>
</evidence>
<dbReference type="GO" id="GO:0000182">
    <property type="term" value="F:rDNA binding"/>
    <property type="evidence" value="ECO:0007669"/>
    <property type="project" value="TreeGrafter"/>
</dbReference>
<sequence length="686" mass="76666">MTDHSPLSLRPEEDVEEDDIKAEEDELEESEESEDQREDQSDDRSETSSSSSDGDEDEDDSEDEEEPKAEAVPDENGGLTKLSTPDVDQEAEPISPVAMQEGLHPGRKRRRSASPADTRRDVCRPPLKRAQRQANVRYSGLLAEYRQDVEEGRSTDGGPEMPRSQIGLTVWEKAEKERFFDALARLGRDDLVGIAQRVGTKGELEVRQYLWLLGEEHATAAKAGFGQGRSPRLVRKLQPTEMPAALEVGEACCRALEEAADGLALQEETREEDEAVQQHGDQWLVTPENCQALTMAAEAESEVPGLPSPLVLFNTASMLKLSARLFMNGVTRSGNWRTVGKMPALRLEALQDLQALVSAAAQRLTAAALYFCAARLRARIGGGNEGGSLPRLQQLVQRRDVAAAVASLGLQHDSNVFWARCARRLDLRVYRSKKTMPRAKPRKRKSKKRRRKVVVTRDDEEDYKEVTEGPVRPMTFDEVEKELLPVGMETEWQPWPVWGEEDEEEDEEEEADEDEDEDEDENRIEDEEASEDETVSAHLDARVDVELDEAIRFSVLGCTRSRWSTSLRRGLRARIAADLRAEDYADAVDAHEGGLEEQRLWAFLEREPPSLSDGEEAGPPPPTTADLEAMAATLPEGRRYPLEEVFADRSGCAGGWREKLAYQSEWEATAESAEAVLQVTGRRCTD</sequence>
<proteinExistence type="predicted"/>
<dbReference type="AlphaFoldDB" id="F0XI47"/>
<keyword evidence="2" id="KW-0238">DNA-binding</keyword>
<reference evidence="2 3" key="1">
    <citation type="journal article" date="2011" name="Proc. Natl. Acad. Sci. U.S.A.">
        <title>Genome and transcriptome analyses of the mountain pine beetle-fungal symbiont Grosmannia clavigera, a lodgepole pine pathogen.</title>
        <authorList>
            <person name="DiGuistini S."/>
            <person name="Wang Y."/>
            <person name="Liao N.Y."/>
            <person name="Taylor G."/>
            <person name="Tanguay P."/>
            <person name="Feau N."/>
            <person name="Henrissat B."/>
            <person name="Chan S.K."/>
            <person name="Hesse-Orce U."/>
            <person name="Alamouti S.M."/>
            <person name="Tsui C.K.M."/>
            <person name="Docking R.T."/>
            <person name="Levasseur A."/>
            <person name="Haridas S."/>
            <person name="Robertson G."/>
            <person name="Birol I."/>
            <person name="Holt R.A."/>
            <person name="Marra M.A."/>
            <person name="Hamelin R.C."/>
            <person name="Hirst M."/>
            <person name="Jones S.J.M."/>
            <person name="Bohlmann J."/>
            <person name="Breuil C."/>
        </authorList>
    </citation>
    <scope>NUCLEOTIDE SEQUENCE [LARGE SCALE GENOMIC DNA]</scope>
    <source>
        <strain evidence="3">kw1407 / UAMH 11150</strain>
    </source>
</reference>
<feature type="compositionally biased region" description="Acidic residues" evidence="1">
    <location>
        <begin position="53"/>
        <end position="67"/>
    </location>
</feature>
<gene>
    <name evidence="2" type="ORF">CMQ_2936</name>
</gene>
<dbReference type="CDD" id="cd00167">
    <property type="entry name" value="SANT"/>
    <property type="match status" value="1"/>
</dbReference>
<dbReference type="Gene3D" id="1.10.10.60">
    <property type="entry name" value="Homeodomain-like"/>
    <property type="match status" value="1"/>
</dbReference>
<dbReference type="GO" id="GO:0001181">
    <property type="term" value="F:RNA polymerase I general transcription initiation factor activity"/>
    <property type="evidence" value="ECO:0007669"/>
    <property type="project" value="TreeGrafter"/>
</dbReference>
<dbReference type="GO" id="GO:0042790">
    <property type="term" value="P:nucleolar large rRNA transcription by RNA polymerase I"/>
    <property type="evidence" value="ECO:0007669"/>
    <property type="project" value="InterPro"/>
</dbReference>
<dbReference type="eggNOG" id="ENOG502S6UJ">
    <property type="taxonomic scope" value="Eukaryota"/>
</dbReference>
<dbReference type="GO" id="GO:0006361">
    <property type="term" value="P:transcription initiation at RNA polymerase I promoter"/>
    <property type="evidence" value="ECO:0007669"/>
    <property type="project" value="TreeGrafter"/>
</dbReference>
<evidence type="ECO:0000313" key="2">
    <source>
        <dbReference type="EMBL" id="EFX03007.1"/>
    </source>
</evidence>
<dbReference type="InterPro" id="IPR009057">
    <property type="entry name" value="Homeodomain-like_sf"/>
</dbReference>